<name>A0A448WVG4_9PLAT</name>
<protein>
    <submittedName>
        <fullName evidence="2">Uncharacterized protein</fullName>
    </submittedName>
</protein>
<evidence type="ECO:0000313" key="3">
    <source>
        <dbReference type="Proteomes" id="UP000784294"/>
    </source>
</evidence>
<dbReference type="EMBL" id="CAAALY010050121">
    <property type="protein sequence ID" value="VEL21201.1"/>
    <property type="molecule type" value="Genomic_DNA"/>
</dbReference>
<reference evidence="2" key="1">
    <citation type="submission" date="2018-11" db="EMBL/GenBank/DDBJ databases">
        <authorList>
            <consortium name="Pathogen Informatics"/>
        </authorList>
    </citation>
    <scope>NUCLEOTIDE SEQUENCE</scope>
</reference>
<evidence type="ECO:0000256" key="1">
    <source>
        <dbReference type="SAM" id="MobiDB-lite"/>
    </source>
</evidence>
<feature type="compositionally biased region" description="Pro residues" evidence="1">
    <location>
        <begin position="83"/>
        <end position="93"/>
    </location>
</feature>
<proteinExistence type="predicted"/>
<feature type="region of interest" description="Disordered" evidence="1">
    <location>
        <begin position="62"/>
        <end position="100"/>
    </location>
</feature>
<evidence type="ECO:0000313" key="2">
    <source>
        <dbReference type="EMBL" id="VEL21201.1"/>
    </source>
</evidence>
<accession>A0A448WVG4</accession>
<keyword evidence="3" id="KW-1185">Reference proteome</keyword>
<sequence>MFRLSFIYPSSFHHSFFLFRSNFLTPLNACHFSNLKRPAKNDLDDDDDIILSRNDVISAKSASTGGEVNTIPTNDIVVGRTVAPPPPMPPIPQPNSLRQP</sequence>
<dbReference type="AlphaFoldDB" id="A0A448WVG4"/>
<feature type="compositionally biased region" description="Polar residues" evidence="1">
    <location>
        <begin position="62"/>
        <end position="73"/>
    </location>
</feature>
<comment type="caution">
    <text evidence="2">The sequence shown here is derived from an EMBL/GenBank/DDBJ whole genome shotgun (WGS) entry which is preliminary data.</text>
</comment>
<gene>
    <name evidence="2" type="ORF">PXEA_LOCUS14641</name>
</gene>
<dbReference type="Proteomes" id="UP000784294">
    <property type="component" value="Unassembled WGS sequence"/>
</dbReference>
<organism evidence="2 3">
    <name type="scientific">Protopolystoma xenopodis</name>
    <dbReference type="NCBI Taxonomy" id="117903"/>
    <lineage>
        <taxon>Eukaryota</taxon>
        <taxon>Metazoa</taxon>
        <taxon>Spiralia</taxon>
        <taxon>Lophotrochozoa</taxon>
        <taxon>Platyhelminthes</taxon>
        <taxon>Monogenea</taxon>
        <taxon>Polyopisthocotylea</taxon>
        <taxon>Polystomatidea</taxon>
        <taxon>Polystomatidae</taxon>
        <taxon>Protopolystoma</taxon>
    </lineage>
</organism>